<evidence type="ECO:0000313" key="2">
    <source>
        <dbReference type="Proteomes" id="UP000827872"/>
    </source>
</evidence>
<comment type="caution">
    <text evidence="1">The sequence shown here is derived from an EMBL/GenBank/DDBJ whole genome shotgun (WGS) entry which is preliminary data.</text>
</comment>
<reference evidence="1" key="1">
    <citation type="submission" date="2021-08" db="EMBL/GenBank/DDBJ databases">
        <title>The first chromosome-level gecko genome reveals the dynamic sex chromosomes of Neotropical dwarf geckos (Sphaerodactylidae: Sphaerodactylus).</title>
        <authorList>
            <person name="Pinto B.J."/>
            <person name="Keating S.E."/>
            <person name="Gamble T."/>
        </authorList>
    </citation>
    <scope>NUCLEOTIDE SEQUENCE</scope>
    <source>
        <strain evidence="1">TG3544</strain>
    </source>
</reference>
<keyword evidence="2" id="KW-1185">Reference proteome</keyword>
<dbReference type="Proteomes" id="UP000827872">
    <property type="component" value="Linkage Group LG05"/>
</dbReference>
<name>A0ACB8F284_9SAUR</name>
<dbReference type="EMBL" id="CM037618">
    <property type="protein sequence ID" value="KAH7999159.1"/>
    <property type="molecule type" value="Genomic_DNA"/>
</dbReference>
<accession>A0ACB8F284</accession>
<gene>
    <name evidence="1" type="ORF">K3G42_005819</name>
</gene>
<organism evidence="1 2">
    <name type="scientific">Sphaerodactylus townsendi</name>
    <dbReference type="NCBI Taxonomy" id="933632"/>
    <lineage>
        <taxon>Eukaryota</taxon>
        <taxon>Metazoa</taxon>
        <taxon>Chordata</taxon>
        <taxon>Craniata</taxon>
        <taxon>Vertebrata</taxon>
        <taxon>Euteleostomi</taxon>
        <taxon>Lepidosauria</taxon>
        <taxon>Squamata</taxon>
        <taxon>Bifurcata</taxon>
        <taxon>Gekkota</taxon>
        <taxon>Sphaerodactylidae</taxon>
        <taxon>Sphaerodactylus</taxon>
    </lineage>
</organism>
<evidence type="ECO:0000313" key="1">
    <source>
        <dbReference type="EMBL" id="KAH7999159.1"/>
    </source>
</evidence>
<protein>
    <submittedName>
        <fullName evidence="1">Uncharacterized protein</fullName>
    </submittedName>
</protein>
<proteinExistence type="predicted"/>
<sequence>MAAPEPMPGYEELGRRCYRSLAGALRGCTDCGWELSRRTWAENARLAWSEPLLCLVCAVGWTVVRRAASRRLFRIAVQSAFAYIVDQKVEILEDFGALASMTIIFGIYDIGIYDLLLEDFLKV</sequence>